<accession>A0A0V0GYA3</accession>
<keyword evidence="1" id="KW-0812">Transmembrane</keyword>
<sequence>MLRLYKDDSSVQFTMESRSANISKYCHSTYQHVHPKSWLLVLNASPLYCSTVDLLFPVFLFILVVSFVTTGLFWNS</sequence>
<feature type="transmembrane region" description="Helical" evidence="1">
    <location>
        <begin position="54"/>
        <end position="74"/>
    </location>
</feature>
<evidence type="ECO:0000256" key="1">
    <source>
        <dbReference type="SAM" id="Phobius"/>
    </source>
</evidence>
<name>A0A0V0GYA3_SOLCH</name>
<dbReference type="EMBL" id="GEDG01028873">
    <property type="protein sequence ID" value="JAP12899.1"/>
    <property type="molecule type" value="Transcribed_RNA"/>
</dbReference>
<proteinExistence type="predicted"/>
<protein>
    <submittedName>
        <fullName evidence="2">Putative ovule protein</fullName>
    </submittedName>
</protein>
<organism evidence="2">
    <name type="scientific">Solanum chacoense</name>
    <name type="common">Chaco potato</name>
    <dbReference type="NCBI Taxonomy" id="4108"/>
    <lineage>
        <taxon>Eukaryota</taxon>
        <taxon>Viridiplantae</taxon>
        <taxon>Streptophyta</taxon>
        <taxon>Embryophyta</taxon>
        <taxon>Tracheophyta</taxon>
        <taxon>Spermatophyta</taxon>
        <taxon>Magnoliopsida</taxon>
        <taxon>eudicotyledons</taxon>
        <taxon>Gunneridae</taxon>
        <taxon>Pentapetalae</taxon>
        <taxon>asterids</taxon>
        <taxon>lamiids</taxon>
        <taxon>Solanales</taxon>
        <taxon>Solanaceae</taxon>
        <taxon>Solanoideae</taxon>
        <taxon>Solaneae</taxon>
        <taxon>Solanum</taxon>
    </lineage>
</organism>
<reference evidence="2" key="1">
    <citation type="submission" date="2015-12" db="EMBL/GenBank/DDBJ databases">
        <title>Gene expression during late stages of embryo sac development: a critical building block for successful pollen-pistil interactions.</title>
        <authorList>
            <person name="Liu Y."/>
            <person name="Joly V."/>
            <person name="Sabar M."/>
            <person name="Matton D.P."/>
        </authorList>
    </citation>
    <scope>NUCLEOTIDE SEQUENCE</scope>
</reference>
<dbReference type="AlphaFoldDB" id="A0A0V0GYA3"/>
<keyword evidence="1" id="KW-1133">Transmembrane helix</keyword>
<evidence type="ECO:0000313" key="2">
    <source>
        <dbReference type="EMBL" id="JAP12899.1"/>
    </source>
</evidence>
<keyword evidence="1" id="KW-0472">Membrane</keyword>